<accession>A0ABW5IMR7</accession>
<dbReference type="SUPFAM" id="SSF53448">
    <property type="entry name" value="Nucleotide-diphospho-sugar transferases"/>
    <property type="match status" value="1"/>
</dbReference>
<reference evidence="2" key="1">
    <citation type="journal article" date="2019" name="Int. J. Syst. Evol. Microbiol.">
        <title>The Global Catalogue of Microorganisms (GCM) 10K type strain sequencing project: providing services to taxonomists for standard genome sequencing and annotation.</title>
        <authorList>
            <consortium name="The Broad Institute Genomics Platform"/>
            <consortium name="The Broad Institute Genome Sequencing Center for Infectious Disease"/>
            <person name="Wu L."/>
            <person name="Ma J."/>
        </authorList>
    </citation>
    <scope>NUCLEOTIDE SEQUENCE [LARGE SCALE GENOMIC DNA]</scope>
    <source>
        <strain evidence="2">KCTC 42498</strain>
    </source>
</reference>
<dbReference type="CDD" id="cd02513">
    <property type="entry name" value="CMP-NeuAc_Synthase"/>
    <property type="match status" value="1"/>
</dbReference>
<evidence type="ECO:0000313" key="2">
    <source>
        <dbReference type="Proteomes" id="UP001597544"/>
    </source>
</evidence>
<dbReference type="PANTHER" id="PTHR21485">
    <property type="entry name" value="HAD SUPERFAMILY MEMBERS CMAS AND KDSC"/>
    <property type="match status" value="1"/>
</dbReference>
<sequence length="219" mass="25071">MKKLVAVIPVRAGSQRVKDKNFKPFAGKSLLEHKLDIVKQLPVDDIIINTDSEEAIRIAKAVGVSYHKREPYYASSECRNSDFHHYLAKVTDSENILIAQVTAPLLNKESYLRAIEAFNEKDCDSLMSVKVLKEFIWHDGKPLNYSLDNMPNSQDLPEYLVPTFGLVIVKRDAMLEARSYIGKRPYFHKVSQIEAIDIDTELDFDFAEFVFNRTLKSSK</sequence>
<keyword evidence="1" id="KW-0808">Transferase</keyword>
<dbReference type="Proteomes" id="UP001597544">
    <property type="component" value="Unassembled WGS sequence"/>
</dbReference>
<dbReference type="InterPro" id="IPR029044">
    <property type="entry name" value="Nucleotide-diphossugar_trans"/>
</dbReference>
<keyword evidence="2" id="KW-1185">Reference proteome</keyword>
<evidence type="ECO:0000313" key="1">
    <source>
        <dbReference type="EMBL" id="MFD2514255.1"/>
    </source>
</evidence>
<dbReference type="PANTHER" id="PTHR21485:SF6">
    <property type="entry name" value="N-ACYLNEURAMINATE CYTIDYLYLTRANSFERASE-RELATED"/>
    <property type="match status" value="1"/>
</dbReference>
<dbReference type="Gene3D" id="3.90.550.10">
    <property type="entry name" value="Spore Coat Polysaccharide Biosynthesis Protein SpsA, Chain A"/>
    <property type="match status" value="1"/>
</dbReference>
<dbReference type="Pfam" id="PF02348">
    <property type="entry name" value="CTP_transf_3"/>
    <property type="match status" value="1"/>
</dbReference>
<organism evidence="1 2">
    <name type="scientific">Pontibacter locisalis</name>
    <dbReference type="NCBI Taxonomy" id="1719035"/>
    <lineage>
        <taxon>Bacteria</taxon>
        <taxon>Pseudomonadati</taxon>
        <taxon>Bacteroidota</taxon>
        <taxon>Cytophagia</taxon>
        <taxon>Cytophagales</taxon>
        <taxon>Hymenobacteraceae</taxon>
        <taxon>Pontibacter</taxon>
    </lineage>
</organism>
<gene>
    <name evidence="1" type="ORF">ACFSRY_10290</name>
</gene>
<dbReference type="EMBL" id="JBHULU010000014">
    <property type="protein sequence ID" value="MFD2514255.1"/>
    <property type="molecule type" value="Genomic_DNA"/>
</dbReference>
<proteinExistence type="predicted"/>
<dbReference type="InterPro" id="IPR050793">
    <property type="entry name" value="CMP-NeuNAc_synthase"/>
</dbReference>
<keyword evidence="1" id="KW-0548">Nucleotidyltransferase</keyword>
<dbReference type="RefSeq" id="WP_377506474.1">
    <property type="nucleotide sequence ID" value="NZ_JBHULU010000014.1"/>
</dbReference>
<dbReference type="GO" id="GO:0016779">
    <property type="term" value="F:nucleotidyltransferase activity"/>
    <property type="evidence" value="ECO:0007669"/>
    <property type="project" value="UniProtKB-KW"/>
</dbReference>
<dbReference type="InterPro" id="IPR003329">
    <property type="entry name" value="Cytidylyl_trans"/>
</dbReference>
<comment type="caution">
    <text evidence="1">The sequence shown here is derived from an EMBL/GenBank/DDBJ whole genome shotgun (WGS) entry which is preliminary data.</text>
</comment>
<name>A0ABW5IMR7_9BACT</name>
<protein>
    <submittedName>
        <fullName evidence="1">Cytidylyltransferase domain-containing protein</fullName>
    </submittedName>
</protein>